<dbReference type="GO" id="GO:0005829">
    <property type="term" value="C:cytosol"/>
    <property type="evidence" value="ECO:0007669"/>
    <property type="project" value="TreeGrafter"/>
</dbReference>
<dbReference type="EMBL" id="UINC01021268">
    <property type="protein sequence ID" value="SVA88460.1"/>
    <property type="molecule type" value="Genomic_DNA"/>
</dbReference>
<dbReference type="AlphaFoldDB" id="A0A381ZGV2"/>
<evidence type="ECO:0000313" key="2">
    <source>
        <dbReference type="EMBL" id="SVA88460.1"/>
    </source>
</evidence>
<evidence type="ECO:0008006" key="3">
    <source>
        <dbReference type="Google" id="ProtNLM"/>
    </source>
</evidence>
<name>A0A381ZGV2_9ZZZZ</name>
<gene>
    <name evidence="2" type="ORF">METZ01_LOCUS141314</name>
</gene>
<organism evidence="2">
    <name type="scientific">marine metagenome</name>
    <dbReference type="NCBI Taxonomy" id="408172"/>
    <lineage>
        <taxon>unclassified sequences</taxon>
        <taxon>metagenomes</taxon>
        <taxon>ecological metagenomes</taxon>
    </lineage>
</organism>
<sequence length="85" mass="9880">MTKDSNRPSLDDLARQLAESIPENLRTVGEDLERNFKALLQSGLERMDLVTRDDFDLQVAVLERTREKLQQLEERLAELEKHTSN</sequence>
<dbReference type="Pfam" id="PF04380">
    <property type="entry name" value="BMFP"/>
    <property type="match status" value="1"/>
</dbReference>
<accession>A0A381ZGV2</accession>
<evidence type="ECO:0000256" key="1">
    <source>
        <dbReference type="SAM" id="Coils"/>
    </source>
</evidence>
<dbReference type="PANTHER" id="PTHR38040">
    <property type="entry name" value="UBIQUINONE BIOSYNTHESIS ACCESSORY FACTOR UBIK"/>
    <property type="match status" value="1"/>
</dbReference>
<reference evidence="2" key="1">
    <citation type="submission" date="2018-05" db="EMBL/GenBank/DDBJ databases">
        <authorList>
            <person name="Lanie J.A."/>
            <person name="Ng W.-L."/>
            <person name="Kazmierczak K.M."/>
            <person name="Andrzejewski T.M."/>
            <person name="Davidsen T.M."/>
            <person name="Wayne K.J."/>
            <person name="Tettelin H."/>
            <person name="Glass J.I."/>
            <person name="Rusch D."/>
            <person name="Podicherti R."/>
            <person name="Tsui H.-C.T."/>
            <person name="Winkler M.E."/>
        </authorList>
    </citation>
    <scope>NUCLEOTIDE SEQUENCE</scope>
</reference>
<keyword evidence="1" id="KW-0175">Coiled coil</keyword>
<dbReference type="HAMAP" id="MF_02216">
    <property type="entry name" value="UbiK"/>
    <property type="match status" value="1"/>
</dbReference>
<proteinExistence type="inferred from homology"/>
<feature type="coiled-coil region" evidence="1">
    <location>
        <begin position="52"/>
        <end position="82"/>
    </location>
</feature>
<dbReference type="PANTHER" id="PTHR38040:SF1">
    <property type="entry name" value="UBIQUINONE BIOSYNTHESIS ACCESSORY FACTOR UBIK"/>
    <property type="match status" value="1"/>
</dbReference>
<dbReference type="InterPro" id="IPR007475">
    <property type="entry name" value="UbiK"/>
</dbReference>
<protein>
    <recommendedName>
        <fullName evidence="3">Ubiquinone biosynthesis accessory factor UbiK</fullName>
    </recommendedName>
</protein>